<evidence type="ECO:0000313" key="1">
    <source>
        <dbReference type="EMBL" id="KII70648.1"/>
    </source>
</evidence>
<organism evidence="1 2">
    <name type="scientific">Thelohanellus kitauei</name>
    <name type="common">Myxosporean</name>
    <dbReference type="NCBI Taxonomy" id="669202"/>
    <lineage>
        <taxon>Eukaryota</taxon>
        <taxon>Metazoa</taxon>
        <taxon>Cnidaria</taxon>
        <taxon>Myxozoa</taxon>
        <taxon>Myxosporea</taxon>
        <taxon>Bivalvulida</taxon>
        <taxon>Platysporina</taxon>
        <taxon>Myxobolidae</taxon>
        <taxon>Thelohanellus</taxon>
    </lineage>
</organism>
<name>A0A0C2JMR5_THEKT</name>
<keyword evidence="2" id="KW-1185">Reference proteome</keyword>
<dbReference type="AlphaFoldDB" id="A0A0C2JMR5"/>
<comment type="caution">
    <text evidence="1">The sequence shown here is derived from an EMBL/GenBank/DDBJ whole genome shotgun (WGS) entry which is preliminary data.</text>
</comment>
<proteinExistence type="predicted"/>
<dbReference type="EMBL" id="JWZT01002002">
    <property type="protein sequence ID" value="KII70648.1"/>
    <property type="molecule type" value="Genomic_DNA"/>
</dbReference>
<reference evidence="1 2" key="1">
    <citation type="journal article" date="2014" name="Genome Biol. Evol.">
        <title>The genome of the myxosporean Thelohanellus kitauei shows adaptations to nutrient acquisition within its fish host.</title>
        <authorList>
            <person name="Yang Y."/>
            <person name="Xiong J."/>
            <person name="Zhou Z."/>
            <person name="Huo F."/>
            <person name="Miao W."/>
            <person name="Ran C."/>
            <person name="Liu Y."/>
            <person name="Zhang J."/>
            <person name="Feng J."/>
            <person name="Wang M."/>
            <person name="Wang M."/>
            <person name="Wang L."/>
            <person name="Yao B."/>
        </authorList>
    </citation>
    <scope>NUCLEOTIDE SEQUENCE [LARGE SCALE GENOMIC DNA]</scope>
    <source>
        <strain evidence="1">Wuqing</strain>
    </source>
</reference>
<accession>A0A0C2JMR5</accession>
<sequence length="103" mass="11550">MPKARAQGMKEILQEVAGAEAMIDTAPKIKLKNFDHFVAHGGISTSIFLKNEMQDNGIEIQNPSIEIEFELQNVSSVTLIKTGSQYGYISKEFCIKRLFTSRK</sequence>
<protein>
    <submittedName>
        <fullName evidence="1">Uncharacterized protein</fullName>
    </submittedName>
</protein>
<gene>
    <name evidence="1" type="ORF">RF11_06069</name>
</gene>
<evidence type="ECO:0000313" key="2">
    <source>
        <dbReference type="Proteomes" id="UP000031668"/>
    </source>
</evidence>
<dbReference type="Proteomes" id="UP000031668">
    <property type="component" value="Unassembled WGS sequence"/>
</dbReference>